<dbReference type="Proteomes" id="UP000427769">
    <property type="component" value="Chromosome"/>
</dbReference>
<dbReference type="RefSeq" id="WP_155306175.1">
    <property type="nucleotide sequence ID" value="NZ_AP021875.1"/>
</dbReference>
<dbReference type="AlphaFoldDB" id="A0A5K7ZB76"/>
<protein>
    <submittedName>
        <fullName evidence="2">Uncharacterized protein</fullName>
    </submittedName>
</protein>
<accession>A0A5K7ZB76</accession>
<evidence type="ECO:0000313" key="3">
    <source>
        <dbReference type="Proteomes" id="UP000427769"/>
    </source>
</evidence>
<keyword evidence="1" id="KW-0175">Coiled coil</keyword>
<keyword evidence="3" id="KW-1185">Reference proteome</keyword>
<evidence type="ECO:0000256" key="1">
    <source>
        <dbReference type="SAM" id="Coils"/>
    </source>
</evidence>
<gene>
    <name evidence="2" type="ORF">DSCW_48460</name>
</gene>
<name>A0A5K7ZB76_9BACT</name>
<evidence type="ECO:0000313" key="2">
    <source>
        <dbReference type="EMBL" id="BBO77429.1"/>
    </source>
</evidence>
<reference evidence="2 3" key="1">
    <citation type="submission" date="2019-11" db="EMBL/GenBank/DDBJ databases">
        <title>Comparative genomics of hydrocarbon-degrading Desulfosarcina strains.</title>
        <authorList>
            <person name="Watanabe M."/>
            <person name="Kojima H."/>
            <person name="Fukui M."/>
        </authorList>
    </citation>
    <scope>NUCLEOTIDE SEQUENCE [LARGE SCALE GENOMIC DNA]</scope>
    <source>
        <strain evidence="2 3">PP31</strain>
    </source>
</reference>
<dbReference type="KEGG" id="dwd:DSCW_48460"/>
<feature type="coiled-coil region" evidence="1">
    <location>
        <begin position="89"/>
        <end position="116"/>
    </location>
</feature>
<sequence length="152" mass="17570">MKKYNSILFNMFLISFVFFFTDAVAEQRMITFEMGESGQTVSFPMSQEEIAYADSVTAYSNSFKKADDTMGKDWVNRIELPESGQFVEFPMTEEEIQEAKEKAAKEKSNINRRKLNEPNVRGSKAEIVEMADGYTIVFYDDKPAKWGYYPIQ</sequence>
<organism evidence="2 3">
    <name type="scientific">Desulfosarcina widdelii</name>
    <dbReference type="NCBI Taxonomy" id="947919"/>
    <lineage>
        <taxon>Bacteria</taxon>
        <taxon>Pseudomonadati</taxon>
        <taxon>Thermodesulfobacteriota</taxon>
        <taxon>Desulfobacteria</taxon>
        <taxon>Desulfobacterales</taxon>
        <taxon>Desulfosarcinaceae</taxon>
        <taxon>Desulfosarcina</taxon>
    </lineage>
</organism>
<dbReference type="EMBL" id="AP021875">
    <property type="protein sequence ID" value="BBO77429.1"/>
    <property type="molecule type" value="Genomic_DNA"/>
</dbReference>
<proteinExistence type="predicted"/>